<dbReference type="SUPFAM" id="SSF51261">
    <property type="entry name" value="Duplicated hybrid motif"/>
    <property type="match status" value="1"/>
</dbReference>
<name>K4KIZ1_SIMAS</name>
<dbReference type="KEGG" id="saga:M5M_09680"/>
<dbReference type="Gene3D" id="2.70.70.10">
    <property type="entry name" value="Glucose Permease (Domain IIA)"/>
    <property type="match status" value="1"/>
</dbReference>
<proteinExistence type="predicted"/>
<gene>
    <name evidence="4" type="ordered locus">M5M_09680</name>
</gene>
<dbReference type="Pfam" id="PF01551">
    <property type="entry name" value="Peptidase_M23"/>
    <property type="match status" value="1"/>
</dbReference>
<dbReference type="CDD" id="cd07341">
    <property type="entry name" value="M56_BlaR1_MecR1_like"/>
    <property type="match status" value="1"/>
</dbReference>
<dbReference type="CDD" id="cd12797">
    <property type="entry name" value="M23_peptidase"/>
    <property type="match status" value="1"/>
</dbReference>
<dbReference type="RefSeq" id="WP_015047283.1">
    <property type="nucleotide sequence ID" value="NC_018868.3"/>
</dbReference>
<evidence type="ECO:0000259" key="3">
    <source>
        <dbReference type="Pfam" id="PF05569"/>
    </source>
</evidence>
<dbReference type="PANTHER" id="PTHR34978">
    <property type="entry name" value="POSSIBLE SENSOR-TRANSDUCER PROTEIN BLAR"/>
    <property type="match status" value="1"/>
</dbReference>
<feature type="domain" description="Peptidase M56" evidence="3">
    <location>
        <begin position="122"/>
        <end position="295"/>
    </location>
</feature>
<dbReference type="InterPro" id="IPR008756">
    <property type="entry name" value="Peptidase_M56"/>
</dbReference>
<dbReference type="InterPro" id="IPR052173">
    <property type="entry name" value="Beta-lactam_resp_regulator"/>
</dbReference>
<dbReference type="HOGENOM" id="CLU_557683_0_0_6"/>
<reference evidence="4 5" key="1">
    <citation type="journal article" date="2013" name="Genome Announc.">
        <title>Complete genome sequence of Simiduia agarivorans SA1(T), a marine bacterium able to degrade a variety of polysaccharides.</title>
        <authorList>
            <person name="Lin S.Y."/>
            <person name="Shieh W.Y."/>
            <person name="Chen J.S."/>
            <person name="Tang S.L."/>
        </authorList>
    </citation>
    <scope>NUCLEOTIDE SEQUENCE [LARGE SCALE GENOMIC DNA]</scope>
    <source>
        <strain evidence="5">DSM 21679 / JCM 13881 / BCRC 17597 / SA1</strain>
    </source>
</reference>
<evidence type="ECO:0000256" key="1">
    <source>
        <dbReference type="SAM" id="Phobius"/>
    </source>
</evidence>
<feature type="transmembrane region" description="Helical" evidence="1">
    <location>
        <begin position="100"/>
        <end position="122"/>
    </location>
</feature>
<feature type="transmembrane region" description="Helical" evidence="1">
    <location>
        <begin position="6"/>
        <end position="32"/>
    </location>
</feature>
<sequence>MIEWHSLVGAIGWFCCCFLAFSALVMAAARWAESRWEATAAWRRFWMFAVLMCWLPGVLGLLPVPVLVEPVVQLPPLMTEGAGRWEVALGEPVARQPGKAVLPLLFTLLVGLVALIGGFRFVRVLAGVWHLNRHFNVSASGPVPARAQTLCRRLSRATGVRIVFARHKVSPFVFGLVRPRLVMSYASLEALDFSALQLVLRHEWVHIKRRDHQWVLVLHLLSALAWFNPFYLRLNRQLLAAIELDCDATVLRKRPGKSALYARTLLALITQTSAVPAPVMPAFHSPTHKDIKMRLGRIVRKSPGVSRHQQWWFGAGAGSLLCASVVLQPLIAVADEMREVVFQHPVPSARVSSSFGQKTERFHNGIDLAIAKGTPIVAAADGRVLVSTDVYGNRVNYGKLIIIEHANGLRSLYSHLDSRVVAAGDNVSAGQLIGAVGETGKVTGPHLHFEILSGDDRLDPARFIDFPVKPAARAALADERMPRVY</sequence>
<keyword evidence="1" id="KW-1133">Transmembrane helix</keyword>
<dbReference type="InterPro" id="IPR011055">
    <property type="entry name" value="Dup_hybrid_motif"/>
</dbReference>
<keyword evidence="1" id="KW-0812">Transmembrane</keyword>
<accession>K4KIZ1</accession>
<dbReference type="eggNOG" id="COG4219">
    <property type="taxonomic scope" value="Bacteria"/>
</dbReference>
<keyword evidence="5" id="KW-1185">Reference proteome</keyword>
<dbReference type="Proteomes" id="UP000000466">
    <property type="component" value="Chromosome"/>
</dbReference>
<evidence type="ECO:0000313" key="5">
    <source>
        <dbReference type="Proteomes" id="UP000000466"/>
    </source>
</evidence>
<evidence type="ECO:0000313" key="4">
    <source>
        <dbReference type="EMBL" id="AFU99119.1"/>
    </source>
</evidence>
<feature type="transmembrane region" description="Helical" evidence="1">
    <location>
        <begin position="44"/>
        <end position="68"/>
    </location>
</feature>
<dbReference type="eggNOG" id="COG0739">
    <property type="taxonomic scope" value="Bacteria"/>
</dbReference>
<keyword evidence="1" id="KW-0472">Membrane</keyword>
<organism evidence="4 5">
    <name type="scientific">Simiduia agarivorans (strain DSM 21679 / JCM 13881 / BCRC 17597 / SA1)</name>
    <dbReference type="NCBI Taxonomy" id="1117647"/>
    <lineage>
        <taxon>Bacteria</taxon>
        <taxon>Pseudomonadati</taxon>
        <taxon>Pseudomonadota</taxon>
        <taxon>Gammaproteobacteria</taxon>
        <taxon>Cellvibrionales</taxon>
        <taxon>Cellvibrionaceae</taxon>
        <taxon>Simiduia</taxon>
    </lineage>
</organism>
<dbReference type="AlphaFoldDB" id="K4KIZ1"/>
<dbReference type="OrthoDB" id="9805070at2"/>
<evidence type="ECO:0000259" key="2">
    <source>
        <dbReference type="Pfam" id="PF01551"/>
    </source>
</evidence>
<dbReference type="Pfam" id="PF05569">
    <property type="entry name" value="Peptidase_M56"/>
    <property type="match status" value="1"/>
</dbReference>
<feature type="domain" description="M23ase beta-sheet core" evidence="2">
    <location>
        <begin position="361"/>
        <end position="460"/>
    </location>
</feature>
<feature type="transmembrane region" description="Helical" evidence="1">
    <location>
        <begin position="214"/>
        <end position="232"/>
    </location>
</feature>
<dbReference type="EMBL" id="CP003746">
    <property type="protein sequence ID" value="AFU99119.1"/>
    <property type="molecule type" value="Genomic_DNA"/>
</dbReference>
<protein>
    <submittedName>
        <fullName evidence="4">Peptidase M23B</fullName>
    </submittedName>
</protein>
<dbReference type="STRING" id="1117647.M5M_09680"/>
<dbReference type="PANTHER" id="PTHR34978:SF3">
    <property type="entry name" value="SLR0241 PROTEIN"/>
    <property type="match status" value="1"/>
</dbReference>
<dbReference type="InterPro" id="IPR016047">
    <property type="entry name" value="M23ase_b-sheet_dom"/>
</dbReference>
<dbReference type="Gene3D" id="3.30.2010.10">
    <property type="entry name" value="Metalloproteases ('zincins'), catalytic domain"/>
    <property type="match status" value="1"/>
</dbReference>